<evidence type="ECO:0008006" key="3">
    <source>
        <dbReference type="Google" id="ProtNLM"/>
    </source>
</evidence>
<evidence type="ECO:0000313" key="1">
    <source>
        <dbReference type="EMBL" id="MDY0408093.1"/>
    </source>
</evidence>
<accession>A0ABU5CP06</accession>
<protein>
    <recommendedName>
        <fullName evidence="3">Enoyl-CoA hydratase/isomerase family protein</fullName>
    </recommendedName>
</protein>
<proteinExistence type="predicted"/>
<comment type="caution">
    <text evidence="1">The sequence shown here is derived from an EMBL/GenBank/DDBJ whole genome shotgun (WGS) entry which is preliminary data.</text>
</comment>
<gene>
    <name evidence="1" type="ORF">RWD45_05080</name>
</gene>
<dbReference type="EMBL" id="JAWDIQ010000001">
    <property type="protein sequence ID" value="MDY0408093.1"/>
    <property type="molecule type" value="Genomic_DNA"/>
</dbReference>
<dbReference type="SUPFAM" id="SSF52096">
    <property type="entry name" value="ClpP/crotonase"/>
    <property type="match status" value="1"/>
</dbReference>
<evidence type="ECO:0000313" key="2">
    <source>
        <dbReference type="Proteomes" id="UP001275315"/>
    </source>
</evidence>
<dbReference type="Gene3D" id="3.90.226.10">
    <property type="entry name" value="2-enoyl-CoA Hydratase, Chain A, domain 1"/>
    <property type="match status" value="1"/>
</dbReference>
<keyword evidence="2" id="KW-1185">Reference proteome</keyword>
<dbReference type="Proteomes" id="UP001275315">
    <property type="component" value="Unassembled WGS sequence"/>
</dbReference>
<organism evidence="1 2">
    <name type="scientific">Paracerasibacillus soli</name>
    <dbReference type="NCBI Taxonomy" id="480284"/>
    <lineage>
        <taxon>Bacteria</taxon>
        <taxon>Bacillati</taxon>
        <taxon>Bacillota</taxon>
        <taxon>Bacilli</taxon>
        <taxon>Bacillales</taxon>
        <taxon>Bacillaceae</taxon>
        <taxon>Paracerasibacillus</taxon>
    </lineage>
</organism>
<dbReference type="RefSeq" id="WP_320378854.1">
    <property type="nucleotide sequence ID" value="NZ_JAWDIQ010000001.1"/>
</dbReference>
<sequence length="65" mass="7967">MDHFITYEHKQDYGIIRLNRPEKRNAISTEMMQLLKKYLLKAREEKYKFIVITEMVIKFFVQVVT</sequence>
<reference evidence="1 2" key="1">
    <citation type="submission" date="2023-10" db="EMBL/GenBank/DDBJ databases">
        <title>Virgibacillus soli CC-YMP-6 genome.</title>
        <authorList>
            <person name="Miliotis G."/>
            <person name="Sengupta P."/>
            <person name="Hameed A."/>
            <person name="Chuvochina M."/>
            <person name="Mcdonagh F."/>
            <person name="Simpson A.C."/>
            <person name="Singh N.K."/>
            <person name="Rekha P.D."/>
            <person name="Raman K."/>
            <person name="Hugenholtz P."/>
            <person name="Venkateswaran K."/>
        </authorList>
    </citation>
    <scope>NUCLEOTIDE SEQUENCE [LARGE SCALE GENOMIC DNA]</scope>
    <source>
        <strain evidence="1 2">CC-YMP-6</strain>
    </source>
</reference>
<dbReference type="InterPro" id="IPR029045">
    <property type="entry name" value="ClpP/crotonase-like_dom_sf"/>
</dbReference>
<name>A0ABU5CP06_9BACI</name>